<evidence type="ECO:0000313" key="1">
    <source>
        <dbReference type="EnsemblPlants" id="AVESA.00010b.r2.4AG0617440.2.CDS.1"/>
    </source>
</evidence>
<keyword evidence="2" id="KW-1185">Reference proteome</keyword>
<sequence>MAAPPPRSRDSPPALPDEFVEEILLRLPPGEPACVLRASLVCKSWGSAVSNPRFRLRLQELHGAPPVLGFLHGWKEHTPHFIPTTASAFSLAAPDCRSWRALDSRHGRALFLSEGQPQGAQVLLVWEPITGDEQRVPVPAALQTDLSAGAGAVVCAADGCDHIDCHGGPFRVVVVFADPVIFNFIPDEENVAMWACMYSSKTGTWDKPISVHTTLLHFNHCYSVVVGRSLLYFLSNEYMILEYDLDGCGLTLVDPPNFPSAYDTIRSIRLILSEEGELRVAEVLKLRLYLWSRPREASDGREALWVQSRGIHLNKLLPIGALATANENDPDLLDYAEAANAIFVGTINGLFTIELQSKRATKVYKDGNFYPLIFSCQLLHS</sequence>
<dbReference type="Proteomes" id="UP001732700">
    <property type="component" value="Chromosome 4A"/>
</dbReference>
<reference evidence="1" key="1">
    <citation type="submission" date="2021-05" db="EMBL/GenBank/DDBJ databases">
        <authorList>
            <person name="Scholz U."/>
            <person name="Mascher M."/>
            <person name="Fiebig A."/>
        </authorList>
    </citation>
    <scope>NUCLEOTIDE SEQUENCE [LARGE SCALE GENOMIC DNA]</scope>
</reference>
<name>A0ACD5WCG3_AVESA</name>
<dbReference type="EnsemblPlants" id="AVESA.00010b.r2.4AG0617440.2">
    <property type="protein sequence ID" value="AVESA.00010b.r2.4AG0617440.2.CDS.1"/>
    <property type="gene ID" value="AVESA.00010b.r2.4AG0617440"/>
</dbReference>
<organism evidence="1 2">
    <name type="scientific">Avena sativa</name>
    <name type="common">Oat</name>
    <dbReference type="NCBI Taxonomy" id="4498"/>
    <lineage>
        <taxon>Eukaryota</taxon>
        <taxon>Viridiplantae</taxon>
        <taxon>Streptophyta</taxon>
        <taxon>Embryophyta</taxon>
        <taxon>Tracheophyta</taxon>
        <taxon>Spermatophyta</taxon>
        <taxon>Magnoliopsida</taxon>
        <taxon>Liliopsida</taxon>
        <taxon>Poales</taxon>
        <taxon>Poaceae</taxon>
        <taxon>BOP clade</taxon>
        <taxon>Pooideae</taxon>
        <taxon>Poodae</taxon>
        <taxon>Poeae</taxon>
        <taxon>Poeae Chloroplast Group 1 (Aveneae type)</taxon>
        <taxon>Aveninae</taxon>
        <taxon>Avena</taxon>
    </lineage>
</organism>
<evidence type="ECO:0000313" key="2">
    <source>
        <dbReference type="Proteomes" id="UP001732700"/>
    </source>
</evidence>
<reference evidence="1" key="2">
    <citation type="submission" date="2025-09" db="UniProtKB">
        <authorList>
            <consortium name="EnsemblPlants"/>
        </authorList>
    </citation>
    <scope>IDENTIFICATION</scope>
</reference>
<protein>
    <submittedName>
        <fullName evidence="1">Uncharacterized protein</fullName>
    </submittedName>
</protein>
<proteinExistence type="predicted"/>
<accession>A0ACD5WCG3</accession>